<keyword evidence="3" id="KW-1185">Reference proteome</keyword>
<dbReference type="PANTHER" id="PTHR46082">
    <property type="entry name" value="ATP/GTP-BINDING PROTEIN-RELATED"/>
    <property type="match status" value="1"/>
</dbReference>
<sequence>MHTAQGYTVGIICPLEVEVNAVRFMLDEEHPYTKRSQLARYICGRLGGHNVVIVTPSTPTNTQSKVATALATSDLKRTFPAITHLLSVGIGSGIPNPKNNIRLGDVVIATPSGQHCGVVQFDLGKLELGRFTLKGYLLPPPRELLDILPIMMSDHRVRRPKIAEFIETAQTSSATARFSRPLPGKDLLFRADYHHSPDDTTCDSCDRDLLVSRPSRQDPVGPVIHYGLILSGDTIMENATERDRIAMEAGGASCLDTTAAGVLSNFPCLVIRGICDYADSHANAEWRQYAAAAAAAVAREILEYIEPVMHTPLDSTDEVQPAMFCGSFNAQHGKLYNIGCVTSATVILG</sequence>
<dbReference type="VEuPathDB" id="FungiDB:BO71DRAFT_364622"/>
<dbReference type="EMBL" id="KZ826061">
    <property type="protein sequence ID" value="PYH88866.1"/>
    <property type="molecule type" value="Genomic_DNA"/>
</dbReference>
<dbReference type="PANTHER" id="PTHR46082:SF11">
    <property type="entry name" value="AAA+ ATPASE DOMAIN-CONTAINING PROTEIN-RELATED"/>
    <property type="match status" value="1"/>
</dbReference>
<dbReference type="Pfam" id="PF01048">
    <property type="entry name" value="PNP_UDP_1"/>
    <property type="match status" value="1"/>
</dbReference>
<dbReference type="GO" id="GO:0003824">
    <property type="term" value="F:catalytic activity"/>
    <property type="evidence" value="ECO:0007669"/>
    <property type="project" value="InterPro"/>
</dbReference>
<evidence type="ECO:0000313" key="3">
    <source>
        <dbReference type="Proteomes" id="UP000247810"/>
    </source>
</evidence>
<dbReference type="InterPro" id="IPR000845">
    <property type="entry name" value="Nucleoside_phosphorylase_d"/>
</dbReference>
<dbReference type="InterPro" id="IPR035994">
    <property type="entry name" value="Nucleoside_phosphorylase_sf"/>
</dbReference>
<dbReference type="Proteomes" id="UP000247810">
    <property type="component" value="Unassembled WGS sequence"/>
</dbReference>
<dbReference type="GO" id="GO:0009116">
    <property type="term" value="P:nucleoside metabolic process"/>
    <property type="evidence" value="ECO:0007669"/>
    <property type="project" value="InterPro"/>
</dbReference>
<reference evidence="2 3" key="1">
    <citation type="submission" date="2018-02" db="EMBL/GenBank/DDBJ databases">
        <title>The genomes of Aspergillus section Nigri reveals drivers in fungal speciation.</title>
        <authorList>
            <consortium name="DOE Joint Genome Institute"/>
            <person name="Vesth T.C."/>
            <person name="Nybo J."/>
            <person name="Theobald S."/>
            <person name="Brandl J."/>
            <person name="Frisvad J.C."/>
            <person name="Nielsen K.F."/>
            <person name="Lyhne E.K."/>
            <person name="Kogle M.E."/>
            <person name="Kuo A."/>
            <person name="Riley R."/>
            <person name="Clum A."/>
            <person name="Nolan M."/>
            <person name="Lipzen A."/>
            <person name="Salamov A."/>
            <person name="Henrissat B."/>
            <person name="Wiebenga A."/>
            <person name="De vries R.P."/>
            <person name="Grigoriev I.V."/>
            <person name="Mortensen U.H."/>
            <person name="Andersen M.R."/>
            <person name="Baker S.E."/>
        </authorList>
    </citation>
    <scope>NUCLEOTIDE SEQUENCE [LARGE SCALE GENOMIC DNA]</scope>
    <source>
        <strain evidence="2 3">CBS 707.79</strain>
    </source>
</reference>
<dbReference type="InterPro" id="IPR053137">
    <property type="entry name" value="NLR-like"/>
</dbReference>
<name>A0A319CUF8_9EURO</name>
<dbReference type="AlphaFoldDB" id="A0A319CUF8"/>
<dbReference type="OrthoDB" id="1577640at2759"/>
<dbReference type="SUPFAM" id="SSF53167">
    <property type="entry name" value="Purine and uridine phosphorylases"/>
    <property type="match status" value="1"/>
</dbReference>
<evidence type="ECO:0000259" key="1">
    <source>
        <dbReference type="Pfam" id="PF01048"/>
    </source>
</evidence>
<proteinExistence type="predicted"/>
<gene>
    <name evidence="2" type="ORF">BO71DRAFT_364622</name>
</gene>
<protein>
    <submittedName>
        <fullName evidence="2">Purine and uridine phosphorylase</fullName>
    </submittedName>
</protein>
<accession>A0A319CUF8</accession>
<dbReference type="Gene3D" id="3.40.50.1580">
    <property type="entry name" value="Nucleoside phosphorylase domain"/>
    <property type="match status" value="1"/>
</dbReference>
<feature type="domain" description="Nucleoside phosphorylase" evidence="1">
    <location>
        <begin position="8"/>
        <end position="303"/>
    </location>
</feature>
<dbReference type="STRING" id="1448320.A0A319CUF8"/>
<organism evidence="2 3">
    <name type="scientific">Aspergillus ellipticus CBS 707.79</name>
    <dbReference type="NCBI Taxonomy" id="1448320"/>
    <lineage>
        <taxon>Eukaryota</taxon>
        <taxon>Fungi</taxon>
        <taxon>Dikarya</taxon>
        <taxon>Ascomycota</taxon>
        <taxon>Pezizomycotina</taxon>
        <taxon>Eurotiomycetes</taxon>
        <taxon>Eurotiomycetidae</taxon>
        <taxon>Eurotiales</taxon>
        <taxon>Aspergillaceae</taxon>
        <taxon>Aspergillus</taxon>
        <taxon>Aspergillus subgen. Circumdati</taxon>
    </lineage>
</organism>
<evidence type="ECO:0000313" key="2">
    <source>
        <dbReference type="EMBL" id="PYH88866.1"/>
    </source>
</evidence>